<feature type="domain" description="CobQ/CobB/MinD/ParA nucleotide binding" evidence="4">
    <location>
        <begin position="4"/>
        <end position="103"/>
    </location>
</feature>
<dbReference type="GO" id="GO:0005829">
    <property type="term" value="C:cytosol"/>
    <property type="evidence" value="ECO:0007669"/>
    <property type="project" value="TreeGrafter"/>
</dbReference>
<protein>
    <submittedName>
        <fullName evidence="5">Chromosome partitioning ATPase, Mrp family, contains Fe-S cluster</fullName>
    </submittedName>
</protein>
<dbReference type="Pfam" id="PF13424">
    <property type="entry name" value="TPR_12"/>
    <property type="match status" value="1"/>
</dbReference>
<name>A0A1H9RDD9_9PSEU</name>
<dbReference type="PROSITE" id="PS50005">
    <property type="entry name" value="TPR"/>
    <property type="match status" value="2"/>
</dbReference>
<dbReference type="NCBIfam" id="NF047398">
    <property type="entry name" value="AAA_KGGVGR"/>
    <property type="match status" value="1"/>
</dbReference>
<evidence type="ECO:0000313" key="5">
    <source>
        <dbReference type="EMBL" id="SER70736.1"/>
    </source>
</evidence>
<reference evidence="6" key="1">
    <citation type="submission" date="2016-10" db="EMBL/GenBank/DDBJ databases">
        <authorList>
            <person name="Varghese N."/>
            <person name="Submissions S."/>
        </authorList>
    </citation>
    <scope>NUCLEOTIDE SEQUENCE [LARGE SCALE GENOMIC DNA]</scope>
    <source>
        <strain evidence="6">CGMCC 4.3525</strain>
    </source>
</reference>
<dbReference type="Proteomes" id="UP000199352">
    <property type="component" value="Unassembled WGS sequence"/>
</dbReference>
<dbReference type="RefSeq" id="WP_177221359.1">
    <property type="nucleotide sequence ID" value="NZ_FOFR01000014.1"/>
</dbReference>
<feature type="repeat" description="TPR" evidence="3">
    <location>
        <begin position="491"/>
        <end position="524"/>
    </location>
</feature>
<dbReference type="GO" id="GO:0016887">
    <property type="term" value="F:ATP hydrolysis activity"/>
    <property type="evidence" value="ECO:0007669"/>
    <property type="project" value="TreeGrafter"/>
</dbReference>
<dbReference type="GO" id="GO:0009898">
    <property type="term" value="C:cytoplasmic side of plasma membrane"/>
    <property type="evidence" value="ECO:0007669"/>
    <property type="project" value="TreeGrafter"/>
</dbReference>
<evidence type="ECO:0000313" key="6">
    <source>
        <dbReference type="Proteomes" id="UP000199352"/>
    </source>
</evidence>
<dbReference type="PANTHER" id="PTHR43384:SF6">
    <property type="entry name" value="SEPTUM SITE-DETERMINING PROTEIN MIND HOMOLOG, CHLOROPLASTIC"/>
    <property type="match status" value="1"/>
</dbReference>
<dbReference type="STRING" id="402600.SAMN05216188_11492"/>
<evidence type="ECO:0000256" key="3">
    <source>
        <dbReference type="PROSITE-ProRule" id="PRU00339"/>
    </source>
</evidence>
<dbReference type="SUPFAM" id="SSF52540">
    <property type="entry name" value="P-loop containing nucleoside triphosphate hydrolases"/>
    <property type="match status" value="1"/>
</dbReference>
<dbReference type="InterPro" id="IPR050625">
    <property type="entry name" value="ParA/MinD_ATPase"/>
</dbReference>
<sequence>MIVTFYSYKGGVGRSFCLANVAVQLARWGNRVLCVDFDLDAPGLHEYFSPYADAPVRGGLVEVIAGEADWTEVVEPVFVPDAESLSLLAAGAMTPSYADRAQTLSWPELFADHDLGWRFEKIREEWAEHFDYVLVDSRTGITDIGGICTAQLPDVLVLCVAPNRQNLAGALEVARRASDARDKLPYDRAGLLYLPVVSRFDGKEEYERARSWRTAMAEQFGPLYASWLPADQHDDQPELGLVERTTVPYLPYWSFGEEIAVVDERSGSPDSVSYYMDNIAALLAHRLADADVLVSNRDTYVSAARERGRREAGQGFRYDVLVHGTSERAVRLTDELLALGVRAVRGRLAELSMVRHFVVVDPPARPSAGVQEILDQVQLDSGRLVMVVGEAPKQLAAAHPLRNADAVEVVSALPVDDARPDWADVLVAAARRLQERGDLAGAHALVTRTVQASNTPTKSLLLRGEVAMRLGRLDEAERDLLVAVSHPGEAPRAHRLLGEVYRDMGDLFLAAEHFQEALDAGADEHEQALVHRELATMELRAGRPSEALRHLATARELSSGDDVLAAKLGFELGSLLVDQGDLEEAGRQLAEAVEQNTLLPGDQVSALSQLAYLDTAAGRYRRAEEHFLRALDLAEGSVEKADIIIALARMQVQAFGLSHAIHTLSAALASLDQREAGIEARLHEAVGALRVDNGEAVLAGDPYRAALKSYRRLGDRAGEVRALIGLAASAHDAESAIGIGEEARRLLARLRGPEADLLRRQLDSVAPK</sequence>
<dbReference type="SUPFAM" id="SSF48452">
    <property type="entry name" value="TPR-like"/>
    <property type="match status" value="2"/>
</dbReference>
<evidence type="ECO:0000259" key="4">
    <source>
        <dbReference type="Pfam" id="PF01656"/>
    </source>
</evidence>
<dbReference type="AlphaFoldDB" id="A0A1H9RDD9"/>
<keyword evidence="6" id="KW-1185">Reference proteome</keyword>
<organism evidence="5 6">
    <name type="scientific">Lentzea xinjiangensis</name>
    <dbReference type="NCBI Taxonomy" id="402600"/>
    <lineage>
        <taxon>Bacteria</taxon>
        <taxon>Bacillati</taxon>
        <taxon>Actinomycetota</taxon>
        <taxon>Actinomycetes</taxon>
        <taxon>Pseudonocardiales</taxon>
        <taxon>Pseudonocardiaceae</taxon>
        <taxon>Lentzea</taxon>
    </lineage>
</organism>
<gene>
    <name evidence="5" type="ORF">SAMN05216188_11492</name>
</gene>
<keyword evidence="1" id="KW-0547">Nucleotide-binding</keyword>
<feature type="repeat" description="TPR" evidence="3">
    <location>
        <begin position="604"/>
        <end position="637"/>
    </location>
</feature>
<dbReference type="Gene3D" id="1.25.40.10">
    <property type="entry name" value="Tetratricopeptide repeat domain"/>
    <property type="match status" value="2"/>
</dbReference>
<dbReference type="InterPro" id="IPR002586">
    <property type="entry name" value="CobQ/CobB/MinD/ParA_Nub-bd_dom"/>
</dbReference>
<dbReference type="Pfam" id="PF13432">
    <property type="entry name" value="TPR_16"/>
    <property type="match status" value="2"/>
</dbReference>
<dbReference type="SMART" id="SM00028">
    <property type="entry name" value="TPR"/>
    <property type="match status" value="4"/>
</dbReference>
<evidence type="ECO:0000256" key="2">
    <source>
        <dbReference type="ARBA" id="ARBA00022840"/>
    </source>
</evidence>
<dbReference type="InterPro" id="IPR011990">
    <property type="entry name" value="TPR-like_helical_dom_sf"/>
</dbReference>
<proteinExistence type="predicted"/>
<evidence type="ECO:0000256" key="1">
    <source>
        <dbReference type="ARBA" id="ARBA00022741"/>
    </source>
</evidence>
<dbReference type="GO" id="GO:0051782">
    <property type="term" value="P:negative regulation of cell division"/>
    <property type="evidence" value="ECO:0007669"/>
    <property type="project" value="TreeGrafter"/>
</dbReference>
<dbReference type="InterPro" id="IPR019734">
    <property type="entry name" value="TPR_rpt"/>
</dbReference>
<dbReference type="GO" id="GO:0005524">
    <property type="term" value="F:ATP binding"/>
    <property type="evidence" value="ECO:0007669"/>
    <property type="project" value="UniProtKB-KW"/>
</dbReference>
<accession>A0A1H9RDD9</accession>
<dbReference type="InterPro" id="IPR027417">
    <property type="entry name" value="P-loop_NTPase"/>
</dbReference>
<dbReference type="PANTHER" id="PTHR43384">
    <property type="entry name" value="SEPTUM SITE-DETERMINING PROTEIN MIND HOMOLOG, CHLOROPLASTIC-RELATED"/>
    <property type="match status" value="1"/>
</dbReference>
<dbReference type="EMBL" id="FOFR01000014">
    <property type="protein sequence ID" value="SER70736.1"/>
    <property type="molecule type" value="Genomic_DNA"/>
</dbReference>
<keyword evidence="3" id="KW-0802">TPR repeat</keyword>
<keyword evidence="2" id="KW-0067">ATP-binding</keyword>
<dbReference type="Gene3D" id="3.40.50.300">
    <property type="entry name" value="P-loop containing nucleotide triphosphate hydrolases"/>
    <property type="match status" value="1"/>
</dbReference>
<dbReference type="Pfam" id="PF01656">
    <property type="entry name" value="CbiA"/>
    <property type="match status" value="1"/>
</dbReference>